<keyword evidence="2" id="KW-1185">Reference proteome</keyword>
<comment type="caution">
    <text evidence="1">The sequence shown here is derived from an EMBL/GenBank/DDBJ whole genome shotgun (WGS) entry which is preliminary data.</text>
</comment>
<gene>
    <name evidence="1" type="ORF">GCM10007901_33800</name>
</gene>
<dbReference type="RefSeq" id="WP_284322128.1">
    <property type="nucleotide sequence ID" value="NZ_BSOB01000046.1"/>
</dbReference>
<protein>
    <submittedName>
        <fullName evidence="1">Uncharacterized protein</fullName>
    </submittedName>
</protein>
<dbReference type="EMBL" id="BSOB01000046">
    <property type="protein sequence ID" value="GLQ94428.1"/>
    <property type="molecule type" value="Genomic_DNA"/>
</dbReference>
<accession>A0ABQ5XS65</accession>
<sequence>MFRASCNIRLLHLIGIIVLFFAGLTSAQALQPAGPNRPANVPANYVITPAGYFHPSCVVHLAKGDVLRRDEKTIQHANARVDSIPVCQYAHFKPNGEKVVGDERGMRGVRPPTIGHAWIEYASTATSSSYGELGADWNVPSAPSVNNGQTIYLFPGLEDYNDVVTILQPVLGWNSDYASAWGIASWNCCVSGTVFEATPTRVNVGDKIAGYMWDNCASGTLSCTSWDVLTEDLTTGNYSELMGTSSQGQTFNWAFAGALEVYNVYQCSNFPAGGSFAFYDLELYNDSFVEYSNPGWTFTNLSSGLTPQCGYGATLSPATVTLYY</sequence>
<dbReference type="Proteomes" id="UP001156670">
    <property type="component" value="Unassembled WGS sequence"/>
</dbReference>
<evidence type="ECO:0000313" key="2">
    <source>
        <dbReference type="Proteomes" id="UP001156670"/>
    </source>
</evidence>
<name>A0ABQ5XS65_9GAMM</name>
<evidence type="ECO:0000313" key="1">
    <source>
        <dbReference type="EMBL" id="GLQ94428.1"/>
    </source>
</evidence>
<organism evidence="1 2">
    <name type="scientific">Dyella acidisoli</name>
    <dbReference type="NCBI Taxonomy" id="1867834"/>
    <lineage>
        <taxon>Bacteria</taxon>
        <taxon>Pseudomonadati</taxon>
        <taxon>Pseudomonadota</taxon>
        <taxon>Gammaproteobacteria</taxon>
        <taxon>Lysobacterales</taxon>
        <taxon>Rhodanobacteraceae</taxon>
        <taxon>Dyella</taxon>
    </lineage>
</organism>
<proteinExistence type="predicted"/>
<reference evidence="2" key="1">
    <citation type="journal article" date="2019" name="Int. J. Syst. Evol. Microbiol.">
        <title>The Global Catalogue of Microorganisms (GCM) 10K type strain sequencing project: providing services to taxonomists for standard genome sequencing and annotation.</title>
        <authorList>
            <consortium name="The Broad Institute Genomics Platform"/>
            <consortium name="The Broad Institute Genome Sequencing Center for Infectious Disease"/>
            <person name="Wu L."/>
            <person name="Ma J."/>
        </authorList>
    </citation>
    <scope>NUCLEOTIDE SEQUENCE [LARGE SCALE GENOMIC DNA]</scope>
    <source>
        <strain evidence="2">NBRC 111980</strain>
    </source>
</reference>